<evidence type="ECO:0000256" key="6">
    <source>
        <dbReference type="ARBA" id="ARBA00022801"/>
    </source>
</evidence>
<dbReference type="SUPFAM" id="SSF74650">
    <property type="entry name" value="Galactose mutarotase-like"/>
    <property type="match status" value="1"/>
</dbReference>
<dbReference type="FunFam" id="1.20.1270.50:FF:000003">
    <property type="entry name" value="Alpha-mannosidase"/>
    <property type="match status" value="1"/>
</dbReference>
<evidence type="ECO:0000256" key="12">
    <source>
        <dbReference type="RuleBase" id="RU361199"/>
    </source>
</evidence>
<evidence type="ECO:0000256" key="2">
    <source>
        <dbReference type="ARBA" id="ARBA00009792"/>
    </source>
</evidence>
<evidence type="ECO:0000256" key="8">
    <source>
        <dbReference type="ARBA" id="ARBA00023157"/>
    </source>
</evidence>
<dbReference type="InterPro" id="IPR011330">
    <property type="entry name" value="Glyco_hydro/deAcase_b/a-brl"/>
</dbReference>
<dbReference type="Gene3D" id="2.60.40.1180">
    <property type="entry name" value="Golgi alpha-mannosidase II"/>
    <property type="match status" value="1"/>
</dbReference>
<evidence type="ECO:0000256" key="3">
    <source>
        <dbReference type="ARBA" id="ARBA00012752"/>
    </source>
</evidence>
<dbReference type="InterPro" id="IPR027291">
    <property type="entry name" value="Glyco_hydro_38_N_sf"/>
</dbReference>
<comment type="catalytic activity">
    <reaction evidence="1">
        <text>Hydrolysis of terminal, non-reducing alpha-D-mannose residues in alpha-D-mannosides.</text>
        <dbReference type="EC" id="3.2.1.24"/>
    </reaction>
</comment>
<accession>A0A5J5WC28</accession>
<dbReference type="FunFam" id="2.60.40.1180:FF:000015">
    <property type="entry name" value="Alpha-mannosidase"/>
    <property type="match status" value="1"/>
</dbReference>
<dbReference type="Pfam" id="PF17677">
    <property type="entry name" value="Glyco_hydro38C2"/>
    <property type="match status" value="1"/>
</dbReference>
<dbReference type="InterPro" id="IPR037094">
    <property type="entry name" value="Glyco_hydro_38_cen_sf"/>
</dbReference>
<dbReference type="InterPro" id="IPR041147">
    <property type="entry name" value="GH38_C"/>
</dbReference>
<evidence type="ECO:0000256" key="1">
    <source>
        <dbReference type="ARBA" id="ARBA00000365"/>
    </source>
</evidence>
<dbReference type="Gene3D" id="2.60.40.1360">
    <property type="match status" value="1"/>
</dbReference>
<dbReference type="FunFam" id="2.70.98.30:FF:000004">
    <property type="entry name" value="Alpha-mannosidase"/>
    <property type="match status" value="1"/>
</dbReference>
<dbReference type="GO" id="GO:0006013">
    <property type="term" value="P:mannose metabolic process"/>
    <property type="evidence" value="ECO:0007669"/>
    <property type="project" value="InterPro"/>
</dbReference>
<comment type="function">
    <text evidence="11">Liberates mannose from p-nitrophenyl-alpha-D-mannoside in vitro.</text>
</comment>
<dbReference type="Pfam" id="PF01074">
    <property type="entry name" value="Glyco_hydro_38N"/>
    <property type="match status" value="1"/>
</dbReference>
<evidence type="ECO:0000256" key="7">
    <source>
        <dbReference type="ARBA" id="ARBA00022833"/>
    </source>
</evidence>
<dbReference type="FunFam" id="2.60.40.1360:FF:000001">
    <property type="entry name" value="Alpha-mannosidase"/>
    <property type="match status" value="1"/>
</dbReference>
<dbReference type="Gene3D" id="2.70.98.30">
    <property type="entry name" value="Golgi alpha-mannosidase II, domain 4"/>
    <property type="match status" value="1"/>
</dbReference>
<dbReference type="InterPro" id="IPR050843">
    <property type="entry name" value="Glycosyl_Hydrlase_38"/>
</dbReference>
<name>A0A5J5WC28_GOSBA</name>
<dbReference type="InterPro" id="IPR028995">
    <property type="entry name" value="Glyco_hydro_57/38_cen_sf"/>
</dbReference>
<dbReference type="PANTHER" id="PTHR11607:SF3">
    <property type="entry name" value="LYSOSOMAL ALPHA-MANNOSIDASE"/>
    <property type="match status" value="1"/>
</dbReference>
<dbReference type="SUPFAM" id="SSF88688">
    <property type="entry name" value="Families 57/38 glycoside transferase middle domain"/>
    <property type="match status" value="1"/>
</dbReference>
<dbReference type="PANTHER" id="PTHR11607">
    <property type="entry name" value="ALPHA-MANNOSIDASE"/>
    <property type="match status" value="1"/>
</dbReference>
<keyword evidence="9" id="KW-0325">Glycoprotein</keyword>
<evidence type="ECO:0000256" key="10">
    <source>
        <dbReference type="ARBA" id="ARBA00023295"/>
    </source>
</evidence>
<dbReference type="EC" id="3.2.1.-" evidence="12"/>
<keyword evidence="6 12" id="KW-0378">Hydrolase</keyword>
<dbReference type="Pfam" id="PF07748">
    <property type="entry name" value="Glyco_hydro_38C"/>
    <property type="match status" value="1"/>
</dbReference>
<dbReference type="InterPro" id="IPR011682">
    <property type="entry name" value="Glyco_hydro_38_C"/>
</dbReference>
<dbReference type="InterPro" id="IPR000602">
    <property type="entry name" value="Glyco_hydro_38_N"/>
</dbReference>
<keyword evidence="15" id="KW-1185">Reference proteome</keyword>
<keyword evidence="10 12" id="KW-0326">Glycosidase</keyword>
<feature type="signal peptide" evidence="12">
    <location>
        <begin position="1"/>
        <end position="22"/>
    </location>
</feature>
<dbReference type="InterPro" id="IPR011013">
    <property type="entry name" value="Gal_mutarotase_sf_dom"/>
</dbReference>
<dbReference type="Gene3D" id="3.20.110.10">
    <property type="entry name" value="Glycoside hydrolase 38, N terminal domain"/>
    <property type="match status" value="1"/>
</dbReference>
<dbReference type="CDD" id="cd10810">
    <property type="entry name" value="GH38N_AMII_LAM_like"/>
    <property type="match status" value="1"/>
</dbReference>
<dbReference type="Gene3D" id="1.20.1270.50">
    <property type="entry name" value="Glycoside hydrolase family 38, central domain"/>
    <property type="match status" value="2"/>
</dbReference>
<keyword evidence="4 12" id="KW-0479">Metal-binding</keyword>
<dbReference type="Pfam" id="PF09261">
    <property type="entry name" value="Alpha-mann_mid"/>
    <property type="match status" value="1"/>
</dbReference>
<keyword evidence="7 12" id="KW-0862">Zinc</keyword>
<dbReference type="GO" id="GO:0004559">
    <property type="term" value="F:alpha-mannosidase activity"/>
    <property type="evidence" value="ECO:0007669"/>
    <property type="project" value="UniProtKB-EC"/>
</dbReference>
<protein>
    <recommendedName>
        <fullName evidence="3 12">Alpha-mannosidase</fullName>
        <ecNumber evidence="12">3.2.1.-</ecNumber>
    </recommendedName>
</protein>
<dbReference type="GO" id="GO:0030246">
    <property type="term" value="F:carbohydrate binding"/>
    <property type="evidence" value="ECO:0007669"/>
    <property type="project" value="InterPro"/>
</dbReference>
<dbReference type="OrthoDB" id="2016903at2759"/>
<evidence type="ECO:0000256" key="11">
    <source>
        <dbReference type="ARBA" id="ARBA00060030"/>
    </source>
</evidence>
<dbReference type="Pfam" id="PF21260">
    <property type="entry name" value="Laman-like_dom"/>
    <property type="match status" value="1"/>
</dbReference>
<evidence type="ECO:0000256" key="5">
    <source>
        <dbReference type="ARBA" id="ARBA00022729"/>
    </source>
</evidence>
<evidence type="ECO:0000256" key="4">
    <source>
        <dbReference type="ARBA" id="ARBA00022723"/>
    </source>
</evidence>
<evidence type="ECO:0000313" key="14">
    <source>
        <dbReference type="EMBL" id="KAB2089524.1"/>
    </source>
</evidence>
<feature type="domain" description="Glycoside hydrolase family 38 central" evidence="13">
    <location>
        <begin position="355"/>
        <end position="429"/>
    </location>
</feature>
<dbReference type="AlphaFoldDB" id="A0A5J5WC28"/>
<dbReference type="GO" id="GO:0046872">
    <property type="term" value="F:metal ion binding"/>
    <property type="evidence" value="ECO:0007669"/>
    <property type="project" value="UniProtKB-KW"/>
</dbReference>
<organism evidence="14 15">
    <name type="scientific">Gossypium barbadense</name>
    <name type="common">Sea Island cotton</name>
    <name type="synonym">Hibiscus barbadensis</name>
    <dbReference type="NCBI Taxonomy" id="3634"/>
    <lineage>
        <taxon>Eukaryota</taxon>
        <taxon>Viridiplantae</taxon>
        <taxon>Streptophyta</taxon>
        <taxon>Embryophyta</taxon>
        <taxon>Tracheophyta</taxon>
        <taxon>Spermatophyta</taxon>
        <taxon>Magnoliopsida</taxon>
        <taxon>eudicotyledons</taxon>
        <taxon>Gunneridae</taxon>
        <taxon>Pentapetalae</taxon>
        <taxon>rosids</taxon>
        <taxon>malvids</taxon>
        <taxon>Malvales</taxon>
        <taxon>Malvaceae</taxon>
        <taxon>Malvoideae</taxon>
        <taxon>Gossypium</taxon>
    </lineage>
</organism>
<keyword evidence="8" id="KW-1015">Disulfide bond</keyword>
<dbReference type="InterPro" id="IPR048534">
    <property type="entry name" value="Man2a1-like_dom"/>
</dbReference>
<evidence type="ECO:0000256" key="9">
    <source>
        <dbReference type="ARBA" id="ARBA00023180"/>
    </source>
</evidence>
<feature type="chain" id="PRO_5023969854" description="Alpha-mannosidase" evidence="12">
    <location>
        <begin position="23"/>
        <end position="1008"/>
    </location>
</feature>
<gene>
    <name evidence="14" type="ORF">ES319_A03G067500v1</name>
</gene>
<reference evidence="15" key="1">
    <citation type="journal article" date="2020" name="Nat. Genet.">
        <title>Genomic diversifications of five Gossypium allopolyploid species and their impact on cotton improvement.</title>
        <authorList>
            <person name="Chen Z.J."/>
            <person name="Sreedasyam A."/>
            <person name="Ando A."/>
            <person name="Song Q."/>
            <person name="De Santiago L.M."/>
            <person name="Hulse-Kemp A.M."/>
            <person name="Ding M."/>
            <person name="Ye W."/>
            <person name="Kirkbride R.C."/>
            <person name="Jenkins J."/>
            <person name="Plott C."/>
            <person name="Lovell J."/>
            <person name="Lin Y.M."/>
            <person name="Vaughn R."/>
            <person name="Liu B."/>
            <person name="Simpson S."/>
            <person name="Scheffler B.E."/>
            <person name="Wen L."/>
            <person name="Saski C.A."/>
            <person name="Grover C.E."/>
            <person name="Hu G."/>
            <person name="Conover J.L."/>
            <person name="Carlson J.W."/>
            <person name="Shu S."/>
            <person name="Boston L.B."/>
            <person name="Williams M."/>
            <person name="Peterson D.G."/>
            <person name="McGee K."/>
            <person name="Jones D.C."/>
            <person name="Wendel J.F."/>
            <person name="Stelly D.M."/>
            <person name="Grimwood J."/>
            <person name="Schmutz J."/>
        </authorList>
    </citation>
    <scope>NUCLEOTIDE SEQUENCE [LARGE SCALE GENOMIC DNA]</scope>
    <source>
        <strain evidence="15">cv. 3-79</strain>
    </source>
</reference>
<comment type="similarity">
    <text evidence="2 12">Belongs to the glycosyl hydrolase 38 family.</text>
</comment>
<dbReference type="InterPro" id="IPR013780">
    <property type="entry name" value="Glyco_hydro_b"/>
</dbReference>
<dbReference type="SUPFAM" id="SSF88713">
    <property type="entry name" value="Glycoside hydrolase/deacetylase"/>
    <property type="match status" value="1"/>
</dbReference>
<comment type="cofactor">
    <cofactor evidence="12">
        <name>Zn(2+)</name>
        <dbReference type="ChEBI" id="CHEBI:29105"/>
    </cofactor>
    <text evidence="12">Binds 1 zinc ion per subunit.</text>
</comment>
<dbReference type="FunFam" id="1.20.1270.50:FF:000002">
    <property type="entry name" value="Alpha-mannosidase"/>
    <property type="match status" value="1"/>
</dbReference>
<dbReference type="InterPro" id="IPR015341">
    <property type="entry name" value="Glyco_hydro_38_cen"/>
</dbReference>
<sequence>MAVHGAWILILVTLMSIWCVEPKYIIYNTTSKIVPGKLNVHLVAHTHDDVGWLKTVDQYYVGSNNSIQGACVQNVLDSIVPALLADKNRKFIYVEQAFFQRWWRDQSETVQETVKRLINSGQLELINGGMCMHDEAAPHYIDMIDQTTLGHRFIKREFNITPRIGWQIDPFGHSAVQAYLLSAEVGFDSLFFARIDYQDRAKRKDEKSLEVVWRGSKSLGSSSQIFAGAFPENYEPPSNFYYEVNDDSPIVQDNMELFDYNVPQRVNEFVAAALSQANITRTNHVMWTMGTDFKYQYAHTWFRQMDKFIHYVNQDGRVNALYSTPSIYTDAKYATNEAWPLKTDDYFPYADRINAYWTGYFTSRPALKGYVRTMSGYYLAARQLEFLKGRSKAGPNTDYLADALALAQHHDAVSGTSKQHVANDYAKRLSIGYEEAAKVVETSLASITRSSSKTDSGNKVTMFQQCLLLNISYCPSSEVDLSNGKNLVVVVYNPLGWKREDIIRIPVIDGNVIVKDHRGNEIESQLVPLLNASLAIRNYYSMAYLGKFPSVTPKYWLAFSASAPPLGLNTYFISSRKQKATAAPSKNQVVYSSKEKQKDVIEVGPGDLKLVFSAKQRKLIGYINSRTKVKETVRQSYSFYTGATDIKQASGAYIFLPNGTNSLKPDHQALTVLRGPILDEVHQRINSWIYQITRVYKGKEHAEFEFIVGPIPISDGIGKEVVTKILTHMKTSKTFYTDSSGRDFLERIRNYRKDWNLDVNQPVAGNYYPINLGMYVKDDDKELSVLVDRSMGGASIKDGELELMLHRRLLHDDGRGVAEALNETVCVQNKCSGLTIVGKYYLRIDPLGEAAKWRRSFGQEIYSPFLLAFTQQEGDGWTNSHVSSFSGMDPSYVLPDNVAMITLQELDNGQVLLRLAHLYEVGEDKDLSVMASVQLKKVFAHKKINKVTEMSLSANQGRVEMEKKRLVWKVKGSPEEVPKVVRGGPVDPAALVVELAPMEIRTFVIDFN</sequence>
<keyword evidence="5 12" id="KW-0732">Signal</keyword>
<dbReference type="EMBL" id="CM018204">
    <property type="protein sequence ID" value="KAB2089524.1"/>
    <property type="molecule type" value="Genomic_DNA"/>
</dbReference>
<dbReference type="FunFam" id="3.20.110.10:FF:000001">
    <property type="entry name" value="Alpha-mannosidase"/>
    <property type="match status" value="1"/>
</dbReference>
<proteinExistence type="inferred from homology"/>
<evidence type="ECO:0000313" key="15">
    <source>
        <dbReference type="Proteomes" id="UP000327439"/>
    </source>
</evidence>
<dbReference type="Proteomes" id="UP000327439">
    <property type="component" value="Chromosome A03"/>
</dbReference>
<evidence type="ECO:0000259" key="13">
    <source>
        <dbReference type="SMART" id="SM00872"/>
    </source>
</evidence>
<dbReference type="SMART" id="SM00872">
    <property type="entry name" value="Alpha-mann_mid"/>
    <property type="match status" value="1"/>
</dbReference>